<evidence type="ECO:0000313" key="3">
    <source>
        <dbReference type="Proteomes" id="UP000183299"/>
    </source>
</evidence>
<dbReference type="Pfam" id="PF12833">
    <property type="entry name" value="HTH_18"/>
    <property type="match status" value="1"/>
</dbReference>
<dbReference type="AlphaFoldDB" id="A0A1I3WIK9"/>
<dbReference type="STRING" id="576117.SAMN04488138_1262"/>
<dbReference type="RefSeq" id="WP_066602159.1">
    <property type="nucleotide sequence ID" value="NZ_FORY01000026.1"/>
</dbReference>
<dbReference type="InterPro" id="IPR053142">
    <property type="entry name" value="PchR_regulatory_protein"/>
</dbReference>
<sequence length="307" mass="35142">MHTHLKTKTLVREVQYDNFVDQERGLDGWKQLYRQLSPGAFEGHIAILEWHQISLCRETMNQKMENFYRVPDGAICVGFSLGQRLSMAGQDNAIGAGTGMIHVADEEYHIFTDSHADFIMLTLAENALSEEIARGSNPIPPQAGHGIADWMLTLIESARQGLAQQPVLDLAPDLLIDRISLWARDATRQRQRKSPRGLMSDILVACDTLPFEKLSVNHLSKLLDRNRADLRACCLERTEMTLDDMLKGRRLSEVHRRLRLSDPRDTKVSDISMEFGYYHWGRFSQTYRAMFGERPSDTLRRDAPKHH</sequence>
<dbReference type="GeneID" id="98666746"/>
<dbReference type="EMBL" id="FORY01000026">
    <property type="protein sequence ID" value="SFK07325.1"/>
    <property type="molecule type" value="Genomic_DNA"/>
</dbReference>
<dbReference type="GO" id="GO:0043565">
    <property type="term" value="F:sequence-specific DNA binding"/>
    <property type="evidence" value="ECO:0007669"/>
    <property type="project" value="InterPro"/>
</dbReference>
<dbReference type="PANTHER" id="PTHR47893">
    <property type="entry name" value="REGULATORY PROTEIN PCHR"/>
    <property type="match status" value="1"/>
</dbReference>
<reference evidence="2 3" key="1">
    <citation type="submission" date="2016-10" db="EMBL/GenBank/DDBJ databases">
        <authorList>
            <person name="de Groot N.N."/>
        </authorList>
    </citation>
    <scope>NUCLEOTIDE SEQUENCE [LARGE SCALE GENOMIC DNA]</scope>
    <source>
        <strain evidence="2 3">CGMCC 1.8891</strain>
    </source>
</reference>
<proteinExistence type="predicted"/>
<organism evidence="2 3">
    <name type="scientific">Celeribacter halophilus</name>
    <dbReference type="NCBI Taxonomy" id="576117"/>
    <lineage>
        <taxon>Bacteria</taxon>
        <taxon>Pseudomonadati</taxon>
        <taxon>Pseudomonadota</taxon>
        <taxon>Alphaproteobacteria</taxon>
        <taxon>Rhodobacterales</taxon>
        <taxon>Roseobacteraceae</taxon>
        <taxon>Celeribacter</taxon>
    </lineage>
</organism>
<dbReference type="Gene3D" id="1.10.10.60">
    <property type="entry name" value="Homeodomain-like"/>
    <property type="match status" value="1"/>
</dbReference>
<dbReference type="SMART" id="SM00342">
    <property type="entry name" value="HTH_ARAC"/>
    <property type="match status" value="1"/>
</dbReference>
<feature type="domain" description="HTH araC/xylS-type" evidence="1">
    <location>
        <begin position="212"/>
        <end position="301"/>
    </location>
</feature>
<dbReference type="PROSITE" id="PS01124">
    <property type="entry name" value="HTH_ARAC_FAMILY_2"/>
    <property type="match status" value="1"/>
</dbReference>
<evidence type="ECO:0000259" key="1">
    <source>
        <dbReference type="PROSITE" id="PS01124"/>
    </source>
</evidence>
<protein>
    <submittedName>
        <fullName evidence="2">Transcriptional regulator, AraC family</fullName>
    </submittedName>
</protein>
<dbReference type="GO" id="GO:0003700">
    <property type="term" value="F:DNA-binding transcription factor activity"/>
    <property type="evidence" value="ECO:0007669"/>
    <property type="project" value="InterPro"/>
</dbReference>
<dbReference type="InterPro" id="IPR018060">
    <property type="entry name" value="HTH_AraC"/>
</dbReference>
<evidence type="ECO:0000313" key="2">
    <source>
        <dbReference type="EMBL" id="SFK07325.1"/>
    </source>
</evidence>
<dbReference type="PANTHER" id="PTHR47893:SF1">
    <property type="entry name" value="REGULATORY PROTEIN PCHR"/>
    <property type="match status" value="1"/>
</dbReference>
<gene>
    <name evidence="2" type="ORF">SAMN04488138_1262</name>
</gene>
<name>A0A1I3WIK9_9RHOB</name>
<accession>A0A1I3WIK9</accession>
<keyword evidence="3" id="KW-1185">Reference proteome</keyword>
<dbReference type="Proteomes" id="UP000183299">
    <property type="component" value="Unassembled WGS sequence"/>
</dbReference>